<reference evidence="1 2" key="1">
    <citation type="submission" date="2016-07" db="EMBL/GenBank/DDBJ databases">
        <title>Pervasive Adenine N6-methylation of Active Genes in Fungi.</title>
        <authorList>
            <consortium name="DOE Joint Genome Institute"/>
            <person name="Mondo S.J."/>
            <person name="Dannebaum R.O."/>
            <person name="Kuo R.C."/>
            <person name="Labutti K."/>
            <person name="Haridas S."/>
            <person name="Kuo A."/>
            <person name="Salamov A."/>
            <person name="Ahrendt S.R."/>
            <person name="Lipzen A."/>
            <person name="Sullivan W."/>
            <person name="Andreopoulos W.B."/>
            <person name="Clum A."/>
            <person name="Lindquist E."/>
            <person name="Daum C."/>
            <person name="Ramamoorthy G.K."/>
            <person name="Gryganskyi A."/>
            <person name="Culley D."/>
            <person name="Magnuson J.K."/>
            <person name="James T.Y."/>
            <person name="O'Malley M.A."/>
            <person name="Stajich J.E."/>
            <person name="Spatafora J.W."/>
            <person name="Visel A."/>
            <person name="Grigoriev I.V."/>
        </authorList>
    </citation>
    <scope>NUCLEOTIDE SEQUENCE [LARGE SCALE GENOMIC DNA]</scope>
    <source>
        <strain evidence="1 2">JEL800</strain>
    </source>
</reference>
<dbReference type="GO" id="GO:0003924">
    <property type="term" value="F:GTPase activity"/>
    <property type="evidence" value="ECO:0007669"/>
    <property type="project" value="InterPro"/>
</dbReference>
<dbReference type="InterPro" id="IPR001806">
    <property type="entry name" value="Small_GTPase"/>
</dbReference>
<dbReference type="Gene3D" id="3.40.50.300">
    <property type="entry name" value="P-loop containing nucleotide triphosphate hydrolases"/>
    <property type="match status" value="1"/>
</dbReference>
<evidence type="ECO:0000313" key="1">
    <source>
        <dbReference type="EMBL" id="ORY41605.1"/>
    </source>
</evidence>
<dbReference type="OrthoDB" id="265044at2759"/>
<dbReference type="InterPro" id="IPR027417">
    <property type="entry name" value="P-loop_NTPase"/>
</dbReference>
<dbReference type="Pfam" id="PF00071">
    <property type="entry name" value="Ras"/>
    <property type="match status" value="1"/>
</dbReference>
<accession>A0A1Y2C5M2</accession>
<sequence>MKTLAAASSNALIGTKTILRCKCIVLGIRTLNTEVSVKVVNIPDSNTSVELFIHDIAGHEVFLEYSTKYIAKRTRLTKGTHGTVLVANKIDLDARRIISTQQGEEFAKPTNLFDAPFYYLSNWFYDHFESSIKYSRKLTSKPQ</sequence>
<dbReference type="AlphaFoldDB" id="A0A1Y2C5M2"/>
<dbReference type="GO" id="GO:0005525">
    <property type="term" value="F:GTP binding"/>
    <property type="evidence" value="ECO:0007669"/>
    <property type="project" value="InterPro"/>
</dbReference>
<dbReference type="STRING" id="329046.A0A1Y2C5M2"/>
<evidence type="ECO:0000313" key="2">
    <source>
        <dbReference type="Proteomes" id="UP000193642"/>
    </source>
</evidence>
<name>A0A1Y2C5M2_9FUNG</name>
<dbReference type="EMBL" id="MCGO01000031">
    <property type="protein sequence ID" value="ORY41605.1"/>
    <property type="molecule type" value="Genomic_DNA"/>
</dbReference>
<dbReference type="SUPFAM" id="SSF52540">
    <property type="entry name" value="P-loop containing nucleoside triphosphate hydrolases"/>
    <property type="match status" value="1"/>
</dbReference>
<proteinExistence type="predicted"/>
<organism evidence="1 2">
    <name type="scientific">Rhizoclosmatium globosum</name>
    <dbReference type="NCBI Taxonomy" id="329046"/>
    <lineage>
        <taxon>Eukaryota</taxon>
        <taxon>Fungi</taxon>
        <taxon>Fungi incertae sedis</taxon>
        <taxon>Chytridiomycota</taxon>
        <taxon>Chytridiomycota incertae sedis</taxon>
        <taxon>Chytridiomycetes</taxon>
        <taxon>Chytridiales</taxon>
        <taxon>Chytriomycetaceae</taxon>
        <taxon>Rhizoclosmatium</taxon>
    </lineage>
</organism>
<keyword evidence="2" id="KW-1185">Reference proteome</keyword>
<dbReference type="Proteomes" id="UP000193642">
    <property type="component" value="Unassembled WGS sequence"/>
</dbReference>
<gene>
    <name evidence="1" type="ORF">BCR33DRAFT_718764</name>
</gene>
<comment type="caution">
    <text evidence="1">The sequence shown here is derived from an EMBL/GenBank/DDBJ whole genome shotgun (WGS) entry which is preliminary data.</text>
</comment>
<protein>
    <submittedName>
        <fullName evidence="1">Uncharacterized protein</fullName>
    </submittedName>
</protein>